<evidence type="ECO:0000259" key="1">
    <source>
        <dbReference type="Pfam" id="PF05618"/>
    </source>
</evidence>
<dbReference type="RefSeq" id="WP_119184486.1">
    <property type="nucleotide sequence ID" value="NZ_CP031218.1"/>
</dbReference>
<dbReference type="AlphaFoldDB" id="A0A2N1J2Y1"/>
<reference evidence="2 3" key="1">
    <citation type="submission" date="2017-09" db="EMBL/GenBank/DDBJ databases">
        <title>Genomics of the genus Arcobacter.</title>
        <authorList>
            <person name="Perez-Cataluna A."/>
            <person name="Figueras M.J."/>
            <person name="Salas-Masso N."/>
        </authorList>
    </citation>
    <scope>NUCLEOTIDE SEQUENCE [LARGE SCALE GENOMIC DNA]</scope>
    <source>
        <strain evidence="2 3">DSM 18005</strain>
    </source>
</reference>
<gene>
    <name evidence="2" type="ORF">CP960_07575</name>
</gene>
<evidence type="ECO:0000313" key="2">
    <source>
        <dbReference type="EMBL" id="PKI80854.1"/>
    </source>
</evidence>
<protein>
    <recommendedName>
        <fullName evidence="1">Retropepsin-like aspartic endopeptidase domain-containing protein</fullName>
    </recommendedName>
</protein>
<dbReference type="PANTHER" id="PTHR38037:SF2">
    <property type="entry name" value="ATP-DEPENDENT ZINC PROTEASE DOMAIN-CONTAINING PROTEIN-RELATED"/>
    <property type="match status" value="1"/>
</dbReference>
<dbReference type="KEGG" id="ahs:AHALO_1450"/>
<dbReference type="OrthoDB" id="9782977at2"/>
<evidence type="ECO:0000313" key="3">
    <source>
        <dbReference type="Proteomes" id="UP000233248"/>
    </source>
</evidence>
<sequence length="242" mass="27776">MNSYLKTITALTICAFISGCATTNIPKKNIEDSNNNKKEYQKKIKKEEKATKTDLNLDKKIEKNEQIEKKDKKQEPQPKIIKQIVKKIIIKKPAIKDSMIVVGTSENVYIPSSDITLKAKIDTGATTTSIHALNIKEFERDGNKWIKFDLEDKDGKLINKTLPLHRIVKIKRHGAKNQKRYVVRMKLNLANVSQLIDVSLTNRSKFTYPVLIGKNYLYGLFLVDVSKEYITKPKKSKNEIKK</sequence>
<dbReference type="EMBL" id="NXIF01000027">
    <property type="protein sequence ID" value="PKI80854.1"/>
    <property type="molecule type" value="Genomic_DNA"/>
</dbReference>
<comment type="caution">
    <text evidence="2">The sequence shown here is derived from an EMBL/GenBank/DDBJ whole genome shotgun (WGS) entry which is preliminary data.</text>
</comment>
<dbReference type="Proteomes" id="UP000233248">
    <property type="component" value="Unassembled WGS sequence"/>
</dbReference>
<dbReference type="PANTHER" id="PTHR38037">
    <property type="entry name" value="ZN_PROTEASE DOMAIN-CONTAINING PROTEIN"/>
    <property type="match status" value="1"/>
</dbReference>
<dbReference type="InterPro" id="IPR008503">
    <property type="entry name" value="Asp_endopeptidase"/>
</dbReference>
<organism evidence="2 3">
    <name type="scientific">Malaciobacter halophilus</name>
    <dbReference type="NCBI Taxonomy" id="197482"/>
    <lineage>
        <taxon>Bacteria</taxon>
        <taxon>Pseudomonadati</taxon>
        <taxon>Campylobacterota</taxon>
        <taxon>Epsilonproteobacteria</taxon>
        <taxon>Campylobacterales</taxon>
        <taxon>Arcobacteraceae</taxon>
        <taxon>Malaciobacter</taxon>
    </lineage>
</organism>
<dbReference type="Pfam" id="PF05618">
    <property type="entry name" value="Zn_protease"/>
    <property type="match status" value="1"/>
</dbReference>
<dbReference type="PROSITE" id="PS51257">
    <property type="entry name" value="PROKAR_LIPOPROTEIN"/>
    <property type="match status" value="1"/>
</dbReference>
<keyword evidence="3" id="KW-1185">Reference proteome</keyword>
<feature type="domain" description="Retropepsin-like aspartic endopeptidase" evidence="1">
    <location>
        <begin position="101"/>
        <end position="233"/>
    </location>
</feature>
<proteinExistence type="predicted"/>
<dbReference type="Gene3D" id="2.40.70.10">
    <property type="entry name" value="Acid Proteases"/>
    <property type="match status" value="1"/>
</dbReference>
<name>A0A2N1J2Y1_9BACT</name>
<dbReference type="InterPro" id="IPR021109">
    <property type="entry name" value="Peptidase_aspartic_dom_sf"/>
</dbReference>
<accession>A0A2N1J2Y1</accession>
<dbReference type="SUPFAM" id="SSF50630">
    <property type="entry name" value="Acid proteases"/>
    <property type="match status" value="1"/>
</dbReference>